<organism evidence="5 6">
    <name type="scientific">Effusibacillus consociatus</name>
    <dbReference type="NCBI Taxonomy" id="1117041"/>
    <lineage>
        <taxon>Bacteria</taxon>
        <taxon>Bacillati</taxon>
        <taxon>Bacillota</taxon>
        <taxon>Bacilli</taxon>
        <taxon>Bacillales</taxon>
        <taxon>Alicyclobacillaceae</taxon>
        <taxon>Effusibacillus</taxon>
    </lineage>
</organism>
<evidence type="ECO:0000259" key="4">
    <source>
        <dbReference type="Pfam" id="PF12802"/>
    </source>
</evidence>
<keyword evidence="6" id="KW-1185">Reference proteome</keyword>
<dbReference type="PANTHER" id="PTHR18964:SF149">
    <property type="entry name" value="BIFUNCTIONAL UDP-N-ACETYLGLUCOSAMINE 2-EPIMERASE_N-ACETYLMANNOSAMINE KINASE"/>
    <property type="match status" value="1"/>
</dbReference>
<dbReference type="InterPro" id="IPR036390">
    <property type="entry name" value="WH_DNA-bd_sf"/>
</dbReference>
<sequence length="409" mass="43680">MSKSIQVGSFQWMKSLNKSTILNVIRLHGPISRAEIAKLTKLTPPTVTNIVGELLESKLVVESDLGESTGGRKPIMLRINSSAFYVVGVYAGAKKVRAVTATLEGKIIRQAEAKVPFSPTVEEFLQILKENVHTVIKETGTYKGCFLGIGIGMHGLVDPEKGVSIYAPNLYLRNIPVKDALEKEFNLPVEIENDVRALALAESWFGQGQGIGNFISVNIGTGIGAGIIMDHQLYHGTSFTAGEIGHTTIDVNGPKCSCGNFGCLEALAAGPAIARRAQQAIRLGKRSILEQEVNGNIEEITSEMIYLAAERGDPLAIEVLAETGRYLGIGIANLINTLNPSLIILSGGVSRAEKFVLESLKQTVEARALTTPAKAVSIVISQLGPNAIAIGGFTLLLHKLFTPTGVSEV</sequence>
<proteinExistence type="inferred from homology"/>
<dbReference type="InterPro" id="IPR043129">
    <property type="entry name" value="ATPase_NBD"/>
</dbReference>
<dbReference type="InterPro" id="IPR000600">
    <property type="entry name" value="ROK"/>
</dbReference>
<dbReference type="SUPFAM" id="SSF53067">
    <property type="entry name" value="Actin-like ATPase domain"/>
    <property type="match status" value="1"/>
</dbReference>
<dbReference type="Proteomes" id="UP001596002">
    <property type="component" value="Unassembled WGS sequence"/>
</dbReference>
<reference evidence="6" key="1">
    <citation type="journal article" date="2019" name="Int. J. Syst. Evol. Microbiol.">
        <title>The Global Catalogue of Microorganisms (GCM) 10K type strain sequencing project: providing services to taxonomists for standard genome sequencing and annotation.</title>
        <authorList>
            <consortium name="The Broad Institute Genomics Platform"/>
            <consortium name="The Broad Institute Genome Sequencing Center for Infectious Disease"/>
            <person name="Wu L."/>
            <person name="Ma J."/>
        </authorList>
    </citation>
    <scope>NUCLEOTIDE SEQUENCE [LARGE SCALE GENOMIC DNA]</scope>
    <source>
        <strain evidence="6">WYCCWR 12678</strain>
    </source>
</reference>
<evidence type="ECO:0000256" key="1">
    <source>
        <dbReference type="ARBA" id="ARBA00002486"/>
    </source>
</evidence>
<dbReference type="PROSITE" id="PS01125">
    <property type="entry name" value="ROK"/>
    <property type="match status" value="1"/>
</dbReference>
<dbReference type="RefSeq" id="WP_380023924.1">
    <property type="nucleotide sequence ID" value="NZ_JBHSHC010000014.1"/>
</dbReference>
<dbReference type="PANTHER" id="PTHR18964">
    <property type="entry name" value="ROK (REPRESSOR, ORF, KINASE) FAMILY"/>
    <property type="match status" value="1"/>
</dbReference>
<feature type="domain" description="HTH marR-type" evidence="4">
    <location>
        <begin position="18"/>
        <end position="61"/>
    </location>
</feature>
<dbReference type="InterPro" id="IPR036388">
    <property type="entry name" value="WH-like_DNA-bd_sf"/>
</dbReference>
<keyword evidence="3" id="KW-0859">Xylose metabolism</keyword>
<dbReference type="Pfam" id="PF00480">
    <property type="entry name" value="ROK"/>
    <property type="match status" value="1"/>
</dbReference>
<keyword evidence="3" id="KW-0119">Carbohydrate metabolism</keyword>
<comment type="similarity">
    <text evidence="2">Belongs to the ROK (NagC/XylR) family.</text>
</comment>
<dbReference type="EMBL" id="JBHSHC010000014">
    <property type="protein sequence ID" value="MFC4766183.1"/>
    <property type="molecule type" value="Genomic_DNA"/>
</dbReference>
<dbReference type="Pfam" id="PF12802">
    <property type="entry name" value="MarR_2"/>
    <property type="match status" value="1"/>
</dbReference>
<gene>
    <name evidence="5" type="ORF">ACFO8Q_02055</name>
</gene>
<protein>
    <submittedName>
        <fullName evidence="5">ROK family transcriptional regulator</fullName>
    </submittedName>
</protein>
<evidence type="ECO:0000256" key="2">
    <source>
        <dbReference type="ARBA" id="ARBA00006479"/>
    </source>
</evidence>
<dbReference type="SUPFAM" id="SSF46785">
    <property type="entry name" value="Winged helix' DNA-binding domain"/>
    <property type="match status" value="1"/>
</dbReference>
<name>A0ABV9PXJ3_9BACL</name>
<dbReference type="InterPro" id="IPR049874">
    <property type="entry name" value="ROK_cs"/>
</dbReference>
<evidence type="ECO:0000256" key="3">
    <source>
        <dbReference type="ARBA" id="ARBA00022629"/>
    </source>
</evidence>
<dbReference type="CDD" id="cd24076">
    <property type="entry name" value="ASKHA_ATPase_ROK_BsXylR-like"/>
    <property type="match status" value="1"/>
</dbReference>
<evidence type="ECO:0000313" key="5">
    <source>
        <dbReference type="EMBL" id="MFC4766183.1"/>
    </source>
</evidence>
<dbReference type="InterPro" id="IPR000835">
    <property type="entry name" value="HTH_MarR-typ"/>
</dbReference>
<comment type="caution">
    <text evidence="5">The sequence shown here is derived from an EMBL/GenBank/DDBJ whole genome shotgun (WGS) entry which is preliminary data.</text>
</comment>
<comment type="function">
    <text evidence="1">Transcriptional repressor of xylose-utilizing enzymes.</text>
</comment>
<dbReference type="Gene3D" id="3.30.420.40">
    <property type="match status" value="2"/>
</dbReference>
<accession>A0ABV9PXJ3</accession>
<dbReference type="Gene3D" id="1.10.10.10">
    <property type="entry name" value="Winged helix-like DNA-binding domain superfamily/Winged helix DNA-binding domain"/>
    <property type="match status" value="1"/>
</dbReference>
<evidence type="ECO:0000313" key="6">
    <source>
        <dbReference type="Proteomes" id="UP001596002"/>
    </source>
</evidence>